<gene>
    <name evidence="3" type="ORF">V4839_21555</name>
</gene>
<accession>A0ABU7UH35</accession>
<evidence type="ECO:0000313" key="3">
    <source>
        <dbReference type="EMBL" id="MEE9686038.1"/>
    </source>
</evidence>
<comment type="caution">
    <text evidence="3">The sequence shown here is derived from an EMBL/GenBank/DDBJ whole genome shotgun (WGS) entry which is preliminary data.</text>
</comment>
<dbReference type="RefSeq" id="WP_331390676.1">
    <property type="nucleotide sequence ID" value="NZ_JAZKLB010000001.1"/>
</dbReference>
<dbReference type="InterPro" id="IPR036937">
    <property type="entry name" value="Adhesion_dom_fimbrial_sf"/>
</dbReference>
<dbReference type="InterPro" id="IPR050263">
    <property type="entry name" value="Bact_Fimbrial_Adh_Pro"/>
</dbReference>
<keyword evidence="4" id="KW-1185">Reference proteome</keyword>
<dbReference type="Gene3D" id="2.60.40.1090">
    <property type="entry name" value="Fimbrial-type adhesion domain"/>
    <property type="match status" value="1"/>
</dbReference>
<dbReference type="PANTHER" id="PTHR33420">
    <property type="entry name" value="FIMBRIAL SUBUNIT ELFA-RELATED"/>
    <property type="match status" value="1"/>
</dbReference>
<reference evidence="3 4" key="1">
    <citation type="submission" date="2023-10" db="EMBL/GenBank/DDBJ databases">
        <title>Wastewater isolates of ESBL- and carbapenemase-producing Gram-negative bacteria from New Zealand.</title>
        <authorList>
            <person name="Straub C."/>
            <person name="Weaver L."/>
            <person name="Cornelius A."/>
            <person name="Mcgill E."/>
            <person name="Dyet K."/>
            <person name="White L."/>
            <person name="Pattis I."/>
        </authorList>
    </citation>
    <scope>NUCLEOTIDE SEQUENCE [LARGE SCALE GENOMIC DNA]</scope>
    <source>
        <strain evidence="3 4">ESBL35</strain>
    </source>
</reference>
<protein>
    <submittedName>
        <fullName evidence="3">Fimbrial protein</fullName>
    </submittedName>
</protein>
<sequence>MRTKILSAAFSTLLLAGAAHAEDTSATVDINGTVTSDSTGTCGLTLNQNLVSLSENIKNVINQGDKNYNGDGPNVYFYFSGGDECFKLAGEGRLVYRFSGTADDADGTAIANTDSSEAGAKGLGIGIYDKDHNVIALNKGTLTATSTGIDMINFTMVKLAGHEAFAGKVRGTLTISIESL</sequence>
<dbReference type="EMBL" id="JAZKLI010000001">
    <property type="protein sequence ID" value="MEE9686038.1"/>
    <property type="molecule type" value="Genomic_DNA"/>
</dbReference>
<proteinExistence type="predicted"/>
<keyword evidence="1" id="KW-0732">Signal</keyword>
<dbReference type="Proteomes" id="UP001335910">
    <property type="component" value="Unassembled WGS sequence"/>
</dbReference>
<evidence type="ECO:0000259" key="2">
    <source>
        <dbReference type="Pfam" id="PF00419"/>
    </source>
</evidence>
<feature type="signal peptide" evidence="1">
    <location>
        <begin position="1"/>
        <end position="21"/>
    </location>
</feature>
<feature type="domain" description="Fimbrial-type adhesion" evidence="2">
    <location>
        <begin position="85"/>
        <end position="177"/>
    </location>
</feature>
<evidence type="ECO:0000313" key="4">
    <source>
        <dbReference type="Proteomes" id="UP001335910"/>
    </source>
</evidence>
<dbReference type="InterPro" id="IPR008966">
    <property type="entry name" value="Adhesion_dom_sf"/>
</dbReference>
<dbReference type="Pfam" id="PF00419">
    <property type="entry name" value="Fimbrial"/>
    <property type="match status" value="1"/>
</dbReference>
<dbReference type="InterPro" id="IPR000259">
    <property type="entry name" value="Adhesion_dom_fimbrial"/>
</dbReference>
<organism evidence="3 4">
    <name type="scientific">Lelliottia amnigena</name>
    <name type="common">Enterobacter amnigenus</name>
    <dbReference type="NCBI Taxonomy" id="61646"/>
    <lineage>
        <taxon>Bacteria</taxon>
        <taxon>Pseudomonadati</taxon>
        <taxon>Pseudomonadota</taxon>
        <taxon>Gammaproteobacteria</taxon>
        <taxon>Enterobacterales</taxon>
        <taxon>Enterobacteriaceae</taxon>
        <taxon>Lelliottia</taxon>
    </lineage>
</organism>
<dbReference type="SUPFAM" id="SSF49401">
    <property type="entry name" value="Bacterial adhesins"/>
    <property type="match status" value="1"/>
</dbReference>
<feature type="chain" id="PRO_5046906261" evidence="1">
    <location>
        <begin position="22"/>
        <end position="180"/>
    </location>
</feature>
<name>A0ABU7UH35_LELAM</name>
<dbReference type="PANTHER" id="PTHR33420:SF26">
    <property type="entry name" value="FIMBRIAL SUBUNIT"/>
    <property type="match status" value="1"/>
</dbReference>
<evidence type="ECO:0000256" key="1">
    <source>
        <dbReference type="SAM" id="SignalP"/>
    </source>
</evidence>